<evidence type="ECO:0000256" key="1">
    <source>
        <dbReference type="SAM" id="Phobius"/>
    </source>
</evidence>
<protein>
    <submittedName>
        <fullName evidence="3">G protein-coupled receptor</fullName>
    </submittedName>
</protein>
<feature type="transmembrane region" description="Helical" evidence="1">
    <location>
        <begin position="26"/>
        <end position="51"/>
    </location>
</feature>
<accession>A0A1I7SEP9</accession>
<keyword evidence="1" id="KW-0472">Membrane</keyword>
<evidence type="ECO:0000313" key="3">
    <source>
        <dbReference type="WBParaSite" id="BXY_1150800.1"/>
    </source>
</evidence>
<feature type="transmembrane region" description="Helical" evidence="1">
    <location>
        <begin position="207"/>
        <end position="228"/>
    </location>
</feature>
<proteinExistence type="predicted"/>
<dbReference type="AlphaFoldDB" id="A0A1I7SEP9"/>
<feature type="transmembrane region" description="Helical" evidence="1">
    <location>
        <begin position="177"/>
        <end position="201"/>
    </location>
</feature>
<dbReference type="PANTHER" id="PTHR22943:SF248">
    <property type="entry name" value="SEVEN TM RECEPTOR"/>
    <property type="match status" value="1"/>
</dbReference>
<reference evidence="3" key="1">
    <citation type="submission" date="2016-11" db="UniProtKB">
        <authorList>
            <consortium name="WormBaseParasite"/>
        </authorList>
    </citation>
    <scope>IDENTIFICATION</scope>
</reference>
<keyword evidence="1" id="KW-0812">Transmembrane</keyword>
<dbReference type="InterPro" id="IPR019428">
    <property type="entry name" value="7TM_GPCR_serpentine_rcpt_Str"/>
</dbReference>
<dbReference type="Pfam" id="PF10326">
    <property type="entry name" value="7TM_GPCR_Str"/>
    <property type="match status" value="1"/>
</dbReference>
<dbReference type="WBParaSite" id="BXY_1150800.1">
    <property type="protein sequence ID" value="BXY_1150800.1"/>
    <property type="gene ID" value="BXY_1150800"/>
</dbReference>
<dbReference type="Proteomes" id="UP000095284">
    <property type="component" value="Unplaced"/>
</dbReference>
<feature type="transmembrane region" description="Helical" evidence="1">
    <location>
        <begin position="71"/>
        <end position="88"/>
    </location>
</feature>
<name>A0A1I7SEP9_BURXY</name>
<sequence>MVSTTTKYPYVYVIVNSPLFKDADPYVIRLAAVFRLAIALIDSPLTAIHFWFRYDVVCNQNVWTWRTYGKIYSVFLMLTLCEAVKMLTGGFDDRNPHSSDAVNDGIAATARYIYFSMQTGSFIVGIVLSQTQPLVEYSLICYFGWKIYKNVKATAARSINTTLAAQRTLVKIMALQAIYPLILHFIPVVFIQCCVIIHIHFGSASTYVLGAPMHLTPILNAVSILTLMPSYRRGIRDKKTSITVAEYSNNWTTKI</sequence>
<evidence type="ECO:0000313" key="2">
    <source>
        <dbReference type="Proteomes" id="UP000095284"/>
    </source>
</evidence>
<organism evidence="2 3">
    <name type="scientific">Bursaphelenchus xylophilus</name>
    <name type="common">Pinewood nematode worm</name>
    <name type="synonym">Aphelenchoides xylophilus</name>
    <dbReference type="NCBI Taxonomy" id="6326"/>
    <lineage>
        <taxon>Eukaryota</taxon>
        <taxon>Metazoa</taxon>
        <taxon>Ecdysozoa</taxon>
        <taxon>Nematoda</taxon>
        <taxon>Chromadorea</taxon>
        <taxon>Rhabditida</taxon>
        <taxon>Tylenchina</taxon>
        <taxon>Tylenchomorpha</taxon>
        <taxon>Aphelenchoidea</taxon>
        <taxon>Aphelenchoididae</taxon>
        <taxon>Bursaphelenchus</taxon>
    </lineage>
</organism>
<keyword evidence="1" id="KW-1133">Transmembrane helix</keyword>
<dbReference type="PANTHER" id="PTHR22943">
    <property type="entry name" value="7-TRANSMEMBRANE DOMAIN RECEPTOR C.ELEGANS"/>
    <property type="match status" value="1"/>
</dbReference>